<dbReference type="SUPFAM" id="SSF57959">
    <property type="entry name" value="Leucine zipper domain"/>
    <property type="match status" value="1"/>
</dbReference>
<dbReference type="InterPro" id="IPR004827">
    <property type="entry name" value="bZIP"/>
</dbReference>
<evidence type="ECO:0000256" key="1">
    <source>
        <dbReference type="ARBA" id="ARBA00004123"/>
    </source>
</evidence>
<keyword evidence="5" id="KW-0539">Nucleus</keyword>
<sequence>LNLLEDPSSNISEESLRDELALWTNAQFTFDTQPGSESKPIFTASARFRQKKKQKEQALEQKTKEMESRARYLEDRVVELEREAAWLRALVLEKRRA</sequence>
<evidence type="ECO:0000313" key="9">
    <source>
        <dbReference type="Proteomes" id="UP000253551"/>
    </source>
</evidence>
<organism evidence="8 9">
    <name type="scientific">Rhizopus stolonifer</name>
    <name type="common">Rhizopus nigricans</name>
    <dbReference type="NCBI Taxonomy" id="4846"/>
    <lineage>
        <taxon>Eukaryota</taxon>
        <taxon>Fungi</taxon>
        <taxon>Fungi incertae sedis</taxon>
        <taxon>Mucoromycota</taxon>
        <taxon>Mucoromycotina</taxon>
        <taxon>Mucoromycetes</taxon>
        <taxon>Mucorales</taxon>
        <taxon>Mucorineae</taxon>
        <taxon>Rhizopodaceae</taxon>
        <taxon>Rhizopus</taxon>
    </lineage>
</organism>
<comment type="subcellular location">
    <subcellularLocation>
        <location evidence="1">Nucleus</location>
    </subcellularLocation>
</comment>
<evidence type="ECO:0000256" key="3">
    <source>
        <dbReference type="ARBA" id="ARBA00023125"/>
    </source>
</evidence>
<protein>
    <recommendedName>
        <fullName evidence="7">BZIP domain-containing protein</fullName>
    </recommendedName>
</protein>
<keyword evidence="2" id="KW-0805">Transcription regulation</keyword>
<dbReference type="GO" id="GO:0001228">
    <property type="term" value="F:DNA-binding transcription activator activity, RNA polymerase II-specific"/>
    <property type="evidence" value="ECO:0007669"/>
    <property type="project" value="TreeGrafter"/>
</dbReference>
<name>A0A367IKJ5_RHIST</name>
<comment type="caution">
    <text evidence="8">The sequence shown here is derived from an EMBL/GenBank/DDBJ whole genome shotgun (WGS) entry which is preliminary data.</text>
</comment>
<dbReference type="GO" id="GO:0000977">
    <property type="term" value="F:RNA polymerase II transcription regulatory region sequence-specific DNA binding"/>
    <property type="evidence" value="ECO:0007669"/>
    <property type="project" value="TreeGrafter"/>
</dbReference>
<dbReference type="Pfam" id="PF07716">
    <property type="entry name" value="bZIP_2"/>
    <property type="match status" value="1"/>
</dbReference>
<evidence type="ECO:0000256" key="5">
    <source>
        <dbReference type="ARBA" id="ARBA00023242"/>
    </source>
</evidence>
<keyword evidence="4" id="KW-0804">Transcription</keyword>
<reference evidence="8 9" key="1">
    <citation type="journal article" date="2018" name="G3 (Bethesda)">
        <title>Phylogenetic and Phylogenomic Definition of Rhizopus Species.</title>
        <authorList>
            <person name="Gryganskyi A.P."/>
            <person name="Golan J."/>
            <person name="Dolatabadi S."/>
            <person name="Mondo S."/>
            <person name="Robb S."/>
            <person name="Idnurm A."/>
            <person name="Muszewska A."/>
            <person name="Steczkiewicz K."/>
            <person name="Masonjones S."/>
            <person name="Liao H.L."/>
            <person name="Gajdeczka M.T."/>
            <person name="Anike F."/>
            <person name="Vuek A."/>
            <person name="Anishchenko I.M."/>
            <person name="Voigt K."/>
            <person name="de Hoog G.S."/>
            <person name="Smith M.E."/>
            <person name="Heitman J."/>
            <person name="Vilgalys R."/>
            <person name="Stajich J.E."/>
        </authorList>
    </citation>
    <scope>NUCLEOTIDE SEQUENCE [LARGE SCALE GENOMIC DNA]</scope>
    <source>
        <strain evidence="8 9">LSU 92-RS-03</strain>
    </source>
</reference>
<evidence type="ECO:0000259" key="7">
    <source>
        <dbReference type="Pfam" id="PF07716"/>
    </source>
</evidence>
<dbReference type="GO" id="GO:0005634">
    <property type="term" value="C:nucleus"/>
    <property type="evidence" value="ECO:0007669"/>
    <property type="project" value="UniProtKB-SubCell"/>
</dbReference>
<dbReference type="PANTHER" id="PTHR13044">
    <property type="entry name" value="ACTIVATING TRANSCRIPTION FACTOR ATF 4/5"/>
    <property type="match status" value="1"/>
</dbReference>
<feature type="coiled-coil region" evidence="6">
    <location>
        <begin position="45"/>
        <end position="83"/>
    </location>
</feature>
<dbReference type="STRING" id="4846.A0A367IKJ5"/>
<dbReference type="AlphaFoldDB" id="A0A367IKJ5"/>
<dbReference type="Gene3D" id="1.20.5.170">
    <property type="match status" value="1"/>
</dbReference>
<gene>
    <name evidence="8" type="ORF">CU098_000973</name>
</gene>
<accession>A0A367IKJ5</accession>
<keyword evidence="9" id="KW-1185">Reference proteome</keyword>
<evidence type="ECO:0000256" key="4">
    <source>
        <dbReference type="ARBA" id="ARBA00023163"/>
    </source>
</evidence>
<evidence type="ECO:0000313" key="8">
    <source>
        <dbReference type="EMBL" id="RCH78153.1"/>
    </source>
</evidence>
<proteinExistence type="predicted"/>
<dbReference type="Proteomes" id="UP000253551">
    <property type="component" value="Unassembled WGS sequence"/>
</dbReference>
<feature type="domain" description="BZIP" evidence="7">
    <location>
        <begin position="44"/>
        <end position="83"/>
    </location>
</feature>
<evidence type="ECO:0000256" key="2">
    <source>
        <dbReference type="ARBA" id="ARBA00023015"/>
    </source>
</evidence>
<dbReference type="OrthoDB" id="1939598at2759"/>
<keyword evidence="6" id="KW-0175">Coiled coil</keyword>
<feature type="non-terminal residue" evidence="8">
    <location>
        <position position="1"/>
    </location>
</feature>
<dbReference type="PANTHER" id="PTHR13044:SF14">
    <property type="entry name" value="CRYPTOCEPHAL, ISOFORM A"/>
    <property type="match status" value="1"/>
</dbReference>
<keyword evidence="3" id="KW-0238">DNA-binding</keyword>
<dbReference type="EMBL" id="PJQM01007460">
    <property type="protein sequence ID" value="RCH78153.1"/>
    <property type="molecule type" value="Genomic_DNA"/>
</dbReference>
<evidence type="ECO:0000256" key="6">
    <source>
        <dbReference type="SAM" id="Coils"/>
    </source>
</evidence>
<dbReference type="InterPro" id="IPR046347">
    <property type="entry name" value="bZIP_sf"/>
</dbReference>